<sequence>MASARSTGPLGKTQKTRARLGEEPSLDSQRPLKRTSTARYHQVHSYDYSISIDFGTTFTSVACSIRGGAPFTLQEFPDDPQPGRVNMQVPTEILYLSSESEGSTGVTHKRIYGYQIQERRNHPSVYEDGLTEAGHIVNVKLLLDKTVHLKSLQKKLNETLGELKLQHIISKNEDVIRHLLELYLQHAKYIMVRDYGLKSCSTVEVTFCVPVCWDPSANEIMSACVQAALRKVDLGIGPQNQCNLFMVNEAEAAAMHTLSGHVGKYHLGESFLLLDCGGGTIDLGVYEIGRDFPFRLGRQVNPTSGAVCGSGDLNRAFSEFATSLLKHATISAAGDDTIEHIVETEVLPQFENWTKRSFSLNHRDLENKSYAFRIRGLQAIPGDDRIKKGTFVLSFDDMEALFAPSLKTIATLMRNQIFYAIEARTKVNKVVLVGGFGDSPALKEYLGNTLDQINAEYGTSITIITAPQNTAAAGVALGALKRALDKTNGPAKIPCQSIGIYHHLRYEPDRYSKDVLNQHEDYWEMCEEDGEEYISNTIQWIIKKGQGAAQSVHEYGWESMHIFTPAHTTQWIAEYELFASDECTEDYYIRNHPKNRGKVHKIGKVVFDLMPIRPYLQLLKANGADEGQDRYEPTIKIKMKIIDKHLDFVAYYPAEGHPQITIQGVHEHFSVISWFEPGTV</sequence>
<dbReference type="Gene3D" id="3.30.420.40">
    <property type="match status" value="2"/>
</dbReference>
<dbReference type="Gene3D" id="3.90.640.10">
    <property type="entry name" value="Actin, Chain A, domain 4"/>
    <property type="match status" value="1"/>
</dbReference>
<proteinExistence type="predicted"/>
<protein>
    <recommendedName>
        <fullName evidence="4">Hsp70 family protein</fullName>
    </recommendedName>
</protein>
<dbReference type="InterPro" id="IPR043129">
    <property type="entry name" value="ATPase_NBD"/>
</dbReference>
<dbReference type="RefSeq" id="XP_003843843.1">
    <property type="nucleotide sequence ID" value="XM_003843795.1"/>
</dbReference>
<accession>E5A9M3</accession>
<dbReference type="InParanoid" id="E5A9M3"/>
<dbReference type="HOGENOM" id="CLU_009958_2_1_1"/>
<dbReference type="CDD" id="cd10170">
    <property type="entry name" value="ASKHA_NBD_HSP70"/>
    <property type="match status" value="1"/>
</dbReference>
<dbReference type="PRINTS" id="PR00301">
    <property type="entry name" value="HEATSHOCK70"/>
</dbReference>
<dbReference type="SUPFAM" id="SSF53067">
    <property type="entry name" value="Actin-like ATPase domain"/>
    <property type="match status" value="2"/>
</dbReference>
<keyword evidence="3" id="KW-1185">Reference proteome</keyword>
<dbReference type="VEuPathDB" id="FungiDB:LEMA_P014940.1"/>
<evidence type="ECO:0008006" key="4">
    <source>
        <dbReference type="Google" id="ProtNLM"/>
    </source>
</evidence>
<dbReference type="AlphaFoldDB" id="E5A9M3"/>
<dbReference type="eggNOG" id="ENOG502S09H">
    <property type="taxonomic scope" value="Eukaryota"/>
</dbReference>
<dbReference type="EMBL" id="FP929138">
    <property type="protein sequence ID" value="CBY00364.1"/>
    <property type="molecule type" value="Genomic_DNA"/>
</dbReference>
<evidence type="ECO:0000313" key="2">
    <source>
        <dbReference type="EMBL" id="CBY00364.1"/>
    </source>
</evidence>
<dbReference type="GeneID" id="13292473"/>
<dbReference type="OMA" id="LCIPAIW"/>
<reference evidence="3" key="1">
    <citation type="journal article" date="2011" name="Nat. Commun.">
        <title>Effector diversification within compartments of the Leptosphaeria maculans genome affected by Repeat-Induced Point mutations.</title>
        <authorList>
            <person name="Rouxel T."/>
            <person name="Grandaubert J."/>
            <person name="Hane J.K."/>
            <person name="Hoede C."/>
            <person name="van de Wouw A.P."/>
            <person name="Couloux A."/>
            <person name="Dominguez V."/>
            <person name="Anthouard V."/>
            <person name="Bally P."/>
            <person name="Bourras S."/>
            <person name="Cozijnsen A.J."/>
            <person name="Ciuffetti L.M."/>
            <person name="Degrave A."/>
            <person name="Dilmaghani A."/>
            <person name="Duret L."/>
            <person name="Fudal I."/>
            <person name="Goodwin S.B."/>
            <person name="Gout L."/>
            <person name="Glaser N."/>
            <person name="Linglin J."/>
            <person name="Kema G.H.J."/>
            <person name="Lapalu N."/>
            <person name="Lawrence C.B."/>
            <person name="May K."/>
            <person name="Meyer M."/>
            <person name="Ollivier B."/>
            <person name="Poulain J."/>
            <person name="Schoch C.L."/>
            <person name="Simon A."/>
            <person name="Spatafora J.W."/>
            <person name="Stachowiak A."/>
            <person name="Turgeon B.G."/>
            <person name="Tyler B.M."/>
            <person name="Vincent D."/>
            <person name="Weissenbach J."/>
            <person name="Amselem J."/>
            <person name="Quesneville H."/>
            <person name="Oliver R.P."/>
            <person name="Wincker P."/>
            <person name="Balesdent M.-H."/>
            <person name="Howlett B.J."/>
        </authorList>
    </citation>
    <scope>NUCLEOTIDE SEQUENCE [LARGE SCALE GENOMIC DNA]</scope>
    <source>
        <strain evidence="3">JN3 / isolate v23.1.3 / race Av1-4-5-6-7-8</strain>
    </source>
</reference>
<evidence type="ECO:0000256" key="1">
    <source>
        <dbReference type="SAM" id="MobiDB-lite"/>
    </source>
</evidence>
<gene>
    <name evidence="2" type="ORF">LEMA_P014940.1</name>
</gene>
<organism evidence="3">
    <name type="scientific">Leptosphaeria maculans (strain JN3 / isolate v23.1.3 / race Av1-4-5-6-7-8)</name>
    <name type="common">Blackleg fungus</name>
    <name type="synonym">Phoma lingam</name>
    <dbReference type="NCBI Taxonomy" id="985895"/>
    <lineage>
        <taxon>Eukaryota</taxon>
        <taxon>Fungi</taxon>
        <taxon>Dikarya</taxon>
        <taxon>Ascomycota</taxon>
        <taxon>Pezizomycotina</taxon>
        <taxon>Dothideomycetes</taxon>
        <taxon>Pleosporomycetidae</taxon>
        <taxon>Pleosporales</taxon>
        <taxon>Pleosporineae</taxon>
        <taxon>Leptosphaeriaceae</taxon>
        <taxon>Plenodomus</taxon>
        <taxon>Plenodomus lingam/Leptosphaeria maculans species complex</taxon>
    </lineage>
</organism>
<dbReference type="Proteomes" id="UP000002668">
    <property type="component" value="Genome"/>
</dbReference>
<evidence type="ECO:0000313" key="3">
    <source>
        <dbReference type="Proteomes" id="UP000002668"/>
    </source>
</evidence>
<dbReference type="STRING" id="985895.E5A9M3"/>
<dbReference type="PANTHER" id="PTHR42749:SF8">
    <property type="entry name" value="HSP70 FAMILY PROTEIN (AFU_ORTHOLOGUE AFUA_3G13740)"/>
    <property type="match status" value="1"/>
</dbReference>
<name>E5A9M3_LEPMJ</name>
<dbReference type="PANTHER" id="PTHR42749">
    <property type="entry name" value="CELL SHAPE-DETERMINING PROTEIN MREB"/>
    <property type="match status" value="1"/>
</dbReference>
<dbReference type="OrthoDB" id="2963168at2759"/>
<feature type="region of interest" description="Disordered" evidence="1">
    <location>
        <begin position="1"/>
        <end position="38"/>
    </location>
</feature>